<evidence type="ECO:0000259" key="2">
    <source>
        <dbReference type="Pfam" id="PF00905"/>
    </source>
</evidence>
<keyword evidence="1" id="KW-1133">Transmembrane helix</keyword>
<dbReference type="InterPro" id="IPR001460">
    <property type="entry name" value="PCN-bd_Tpept"/>
</dbReference>
<dbReference type="Pfam" id="PF00905">
    <property type="entry name" value="Transpeptidase"/>
    <property type="match status" value="1"/>
</dbReference>
<keyword evidence="5" id="KW-1185">Reference proteome</keyword>
<dbReference type="SUPFAM" id="SSF56601">
    <property type="entry name" value="beta-lactamase/transpeptidase-like"/>
    <property type="match status" value="1"/>
</dbReference>
<feature type="domain" description="Penicillin-binding protein transpeptidase" evidence="2">
    <location>
        <begin position="171"/>
        <end position="478"/>
    </location>
</feature>
<protein>
    <submittedName>
        <fullName evidence="4">Penicillin-binding transpeptidase domain-containing protein</fullName>
    </submittedName>
</protein>
<feature type="domain" description="Penicillin binding protein A dimerisation" evidence="3">
    <location>
        <begin position="71"/>
        <end position="149"/>
    </location>
</feature>
<comment type="caution">
    <text evidence="4">The sequence shown here is derived from an EMBL/GenBank/DDBJ whole genome shotgun (WGS) entry which is preliminary data.</text>
</comment>
<keyword evidence="1" id="KW-0812">Transmembrane</keyword>
<dbReference type="Gene3D" id="3.90.1310.10">
    <property type="entry name" value="Penicillin-binding protein 2a (Domain 2)"/>
    <property type="match status" value="1"/>
</dbReference>
<keyword evidence="1" id="KW-0472">Membrane</keyword>
<dbReference type="Pfam" id="PF21922">
    <property type="entry name" value="PBP_dimer_2"/>
    <property type="match status" value="1"/>
</dbReference>
<proteinExistence type="predicted"/>
<accession>A0ABV1HWX8</accession>
<dbReference type="PANTHER" id="PTHR30627">
    <property type="entry name" value="PEPTIDOGLYCAN D,D-TRANSPEPTIDASE"/>
    <property type="match status" value="1"/>
</dbReference>
<evidence type="ECO:0000256" key="1">
    <source>
        <dbReference type="SAM" id="Phobius"/>
    </source>
</evidence>
<name>A0ABV1HWX8_9FIRM</name>
<reference evidence="4 5" key="1">
    <citation type="submission" date="2024-03" db="EMBL/GenBank/DDBJ databases">
        <title>Human intestinal bacterial collection.</title>
        <authorList>
            <person name="Pauvert C."/>
            <person name="Hitch T.C.A."/>
            <person name="Clavel T."/>
        </authorList>
    </citation>
    <scope>NUCLEOTIDE SEQUENCE [LARGE SCALE GENOMIC DNA]</scope>
    <source>
        <strain evidence="4 5">CLA-AA-H78B</strain>
    </source>
</reference>
<dbReference type="Gene3D" id="3.40.710.10">
    <property type="entry name" value="DD-peptidase/beta-lactamase superfamily"/>
    <property type="match status" value="1"/>
</dbReference>
<evidence type="ECO:0000313" key="5">
    <source>
        <dbReference type="Proteomes" id="UP001470288"/>
    </source>
</evidence>
<sequence>MSGKQTKKKQKKKRNQNNQNNREYSFVLYLFTGLFVMLIGYVSMFQITKSREVINNPYNARLEAFENKVIRGSILASDGQQLAYTEVDQNGTETRKYPFGCTFSHVLGYSDYGKTGIEELGNFQLITSNAYFMERFFNELKEQKNVGDSLVTTLDVDLQTAAHDALSKRNGAVIVMEPSTGNIRAMVSKPDYNPSEVASKWETFSSSDDGILLNRATQGLYPPGSVFKTVTLLEYLREHQMDPTGFSYICKGKISTGDRNISCYHGKSHGELDLKSAFAKSCNSAFAQIGSELNVDSYEQLADQLLLNQDLPLSFPYSKSSFALKDTDTETTKMLTAIGQGDTLVTPMHLAMLMSAIANDGVLMTPRVLDRTENYTGTLVERYEPQEYGSLLTSEEAENLKEYLRAVVTDGTGSALQTDSYTVYGKTGTAEYSNNKKSSHAWFVGWASGDKEDLVVAVLVEKVGSGSEYAVPIAKRIFDTYYGK</sequence>
<dbReference type="InterPro" id="IPR054120">
    <property type="entry name" value="PBPA_dimer"/>
</dbReference>
<dbReference type="InterPro" id="IPR050515">
    <property type="entry name" value="Beta-lactam/transpept"/>
</dbReference>
<organism evidence="4 5">
    <name type="scientific">Hominiventricola aquisgranensis</name>
    <dbReference type="NCBI Taxonomy" id="3133164"/>
    <lineage>
        <taxon>Bacteria</taxon>
        <taxon>Bacillati</taxon>
        <taxon>Bacillota</taxon>
        <taxon>Clostridia</taxon>
        <taxon>Lachnospirales</taxon>
        <taxon>Lachnospiraceae</taxon>
        <taxon>Hominiventricola</taxon>
    </lineage>
</organism>
<gene>
    <name evidence="4" type="ORF">WMO62_01100</name>
</gene>
<dbReference type="InterPro" id="IPR036138">
    <property type="entry name" value="PBP_dimer_sf"/>
</dbReference>
<evidence type="ECO:0000259" key="3">
    <source>
        <dbReference type="Pfam" id="PF21922"/>
    </source>
</evidence>
<dbReference type="RefSeq" id="WP_349143526.1">
    <property type="nucleotide sequence ID" value="NZ_JBBMFC010000002.1"/>
</dbReference>
<dbReference type="PANTHER" id="PTHR30627:SF24">
    <property type="entry name" value="PENICILLIN-BINDING PROTEIN 4B"/>
    <property type="match status" value="1"/>
</dbReference>
<feature type="transmembrane region" description="Helical" evidence="1">
    <location>
        <begin position="21"/>
        <end position="42"/>
    </location>
</feature>
<dbReference type="InterPro" id="IPR012338">
    <property type="entry name" value="Beta-lactam/transpept-like"/>
</dbReference>
<dbReference type="Proteomes" id="UP001470288">
    <property type="component" value="Unassembled WGS sequence"/>
</dbReference>
<dbReference type="EMBL" id="JBBMFC010000002">
    <property type="protein sequence ID" value="MEQ2577434.1"/>
    <property type="molecule type" value="Genomic_DNA"/>
</dbReference>
<dbReference type="SUPFAM" id="SSF56519">
    <property type="entry name" value="Penicillin binding protein dimerisation domain"/>
    <property type="match status" value="1"/>
</dbReference>
<evidence type="ECO:0000313" key="4">
    <source>
        <dbReference type="EMBL" id="MEQ2577434.1"/>
    </source>
</evidence>